<dbReference type="EMBL" id="DF973530">
    <property type="protein sequence ID" value="GAU33499.1"/>
    <property type="molecule type" value="Genomic_DNA"/>
</dbReference>
<name>A0A2Z6NPG7_TRISU</name>
<gene>
    <name evidence="1" type="ORF">TSUD_386440</name>
</gene>
<keyword evidence="2" id="KW-1185">Reference proteome</keyword>
<evidence type="ECO:0000313" key="1">
    <source>
        <dbReference type="EMBL" id="GAU33499.1"/>
    </source>
</evidence>
<sequence length="70" mass="8011">MPSCEAMVAGEVLKAPIKPRRSRHKHRMGICSHGNWFSASVNRLNNLKHMWHQCSAHPPFFFPSSIQNIT</sequence>
<proteinExistence type="predicted"/>
<protein>
    <submittedName>
        <fullName evidence="1">Uncharacterized protein</fullName>
    </submittedName>
</protein>
<accession>A0A2Z6NPG7</accession>
<dbReference type="Proteomes" id="UP000242715">
    <property type="component" value="Unassembled WGS sequence"/>
</dbReference>
<organism evidence="1 2">
    <name type="scientific">Trifolium subterraneum</name>
    <name type="common">Subterranean clover</name>
    <dbReference type="NCBI Taxonomy" id="3900"/>
    <lineage>
        <taxon>Eukaryota</taxon>
        <taxon>Viridiplantae</taxon>
        <taxon>Streptophyta</taxon>
        <taxon>Embryophyta</taxon>
        <taxon>Tracheophyta</taxon>
        <taxon>Spermatophyta</taxon>
        <taxon>Magnoliopsida</taxon>
        <taxon>eudicotyledons</taxon>
        <taxon>Gunneridae</taxon>
        <taxon>Pentapetalae</taxon>
        <taxon>rosids</taxon>
        <taxon>fabids</taxon>
        <taxon>Fabales</taxon>
        <taxon>Fabaceae</taxon>
        <taxon>Papilionoideae</taxon>
        <taxon>50 kb inversion clade</taxon>
        <taxon>NPAAA clade</taxon>
        <taxon>Hologalegina</taxon>
        <taxon>IRL clade</taxon>
        <taxon>Trifolieae</taxon>
        <taxon>Trifolium</taxon>
    </lineage>
</organism>
<dbReference type="AlphaFoldDB" id="A0A2Z6NPG7"/>
<evidence type="ECO:0000313" key="2">
    <source>
        <dbReference type="Proteomes" id="UP000242715"/>
    </source>
</evidence>
<reference evidence="2" key="1">
    <citation type="journal article" date="2017" name="Front. Plant Sci.">
        <title>Climate Clever Clovers: New Paradigm to Reduce the Environmental Footprint of Ruminants by Breeding Low Methanogenic Forages Utilizing Haplotype Variation.</title>
        <authorList>
            <person name="Kaur P."/>
            <person name="Appels R."/>
            <person name="Bayer P.E."/>
            <person name="Keeble-Gagnere G."/>
            <person name="Wang J."/>
            <person name="Hirakawa H."/>
            <person name="Shirasawa K."/>
            <person name="Vercoe P."/>
            <person name="Stefanova K."/>
            <person name="Durmic Z."/>
            <person name="Nichols P."/>
            <person name="Revell C."/>
            <person name="Isobe S.N."/>
            <person name="Edwards D."/>
            <person name="Erskine W."/>
        </authorList>
    </citation>
    <scope>NUCLEOTIDE SEQUENCE [LARGE SCALE GENOMIC DNA]</scope>
    <source>
        <strain evidence="2">cv. Daliak</strain>
    </source>
</reference>